<evidence type="ECO:0000256" key="4">
    <source>
        <dbReference type="HAMAP-Rule" id="MF_01925"/>
    </source>
</evidence>
<dbReference type="Gene3D" id="1.10.3730.10">
    <property type="entry name" value="ProC C-terminal domain-like"/>
    <property type="match status" value="1"/>
</dbReference>
<dbReference type="PIRSF" id="PIRSF000193">
    <property type="entry name" value="Pyrrol-5-carb_rd"/>
    <property type="match status" value="1"/>
</dbReference>
<comment type="catalytic activity">
    <reaction evidence="4">
        <text>L-proline + NAD(+) = (S)-1-pyrroline-5-carboxylate + NADH + 2 H(+)</text>
        <dbReference type="Rhea" id="RHEA:14105"/>
        <dbReference type="ChEBI" id="CHEBI:15378"/>
        <dbReference type="ChEBI" id="CHEBI:17388"/>
        <dbReference type="ChEBI" id="CHEBI:57540"/>
        <dbReference type="ChEBI" id="CHEBI:57945"/>
        <dbReference type="ChEBI" id="CHEBI:60039"/>
        <dbReference type="EC" id="1.5.1.2"/>
    </reaction>
</comment>
<dbReference type="PANTHER" id="PTHR11645:SF0">
    <property type="entry name" value="PYRROLINE-5-CARBOXYLATE REDUCTASE 3"/>
    <property type="match status" value="1"/>
</dbReference>
<dbReference type="AlphaFoldDB" id="A0A4Y8PBQ8"/>
<reference evidence="8 9" key="1">
    <citation type="submission" date="2016-05" db="EMBL/GenBank/DDBJ databases">
        <title>Diversity and Homogeneity among Thermoacidophilic Verrucomicrobia Methanotrophs Linked with Geographical Origin.</title>
        <authorList>
            <person name="Erikstad H.-A."/>
            <person name="Smestad N.B."/>
            <person name="Ceballos R.M."/>
            <person name="Birkeland N.-K."/>
        </authorList>
    </citation>
    <scope>NUCLEOTIDE SEQUENCE [LARGE SCALE GENOMIC DNA]</scope>
    <source>
        <strain evidence="8 9">Phi</strain>
    </source>
</reference>
<keyword evidence="9" id="KW-1185">Reference proteome</keyword>
<keyword evidence="2 4" id="KW-0521">NADP</keyword>
<dbReference type="EC" id="1.5.1.2" evidence="4"/>
<evidence type="ECO:0000313" key="9">
    <source>
        <dbReference type="Proteomes" id="UP000297713"/>
    </source>
</evidence>
<dbReference type="Pfam" id="PF03807">
    <property type="entry name" value="F420_oxidored"/>
    <property type="match status" value="1"/>
</dbReference>
<gene>
    <name evidence="4" type="primary">proC</name>
    <name evidence="8" type="ORF">A7Q10_00780</name>
</gene>
<evidence type="ECO:0000259" key="7">
    <source>
        <dbReference type="Pfam" id="PF14748"/>
    </source>
</evidence>
<dbReference type="SUPFAM" id="SSF48179">
    <property type="entry name" value="6-phosphogluconate dehydrogenase C-terminal domain-like"/>
    <property type="match status" value="1"/>
</dbReference>
<dbReference type="InterPro" id="IPR036291">
    <property type="entry name" value="NAD(P)-bd_dom_sf"/>
</dbReference>
<comment type="pathway">
    <text evidence="4">Amino-acid biosynthesis; L-proline biosynthesis; L-proline from L-glutamate 5-semialdehyde: step 1/1.</text>
</comment>
<feature type="domain" description="Pyrroline-5-carboxylate reductase catalytic N-terminal" evidence="6">
    <location>
        <begin position="18"/>
        <end position="117"/>
    </location>
</feature>
<evidence type="ECO:0000256" key="3">
    <source>
        <dbReference type="ARBA" id="ARBA00023002"/>
    </source>
</evidence>
<sequence length="289" mass="32198">MELLGKNGKDKSFLKSLRVGFIGPGKMARALLSGLALRNERKWLCNTIWVSGRSKESLESFARFFEQEKVQLTLDNVELVKNTDLIFLCVKPFQAETVLRQIESVGLDKWIISVVAGLSIKKIKHILPHCLIVRTMPNLACQIGKGIVPFAIEEETQKNKQLVSLIHLALLPLGQPIAISEELMSAVTVLTGCGPAYICMLMIGLIEKAKAFGFAEVEAEQLIEDMVLGTILLLKETKKTPYKLLSEVKTPHGITEAAYQLMVRKGWEDILIEAIETANKKAEELESRL</sequence>
<evidence type="ECO:0000259" key="6">
    <source>
        <dbReference type="Pfam" id="PF03807"/>
    </source>
</evidence>
<evidence type="ECO:0000256" key="1">
    <source>
        <dbReference type="ARBA" id="ARBA00005525"/>
    </source>
</evidence>
<dbReference type="OrthoDB" id="9805754at2"/>
<comment type="similarity">
    <text evidence="1 4">Belongs to the pyrroline-5-carboxylate reductase family.</text>
</comment>
<comment type="caution">
    <text evidence="8">The sequence shown here is derived from an EMBL/GenBank/DDBJ whole genome shotgun (WGS) entry which is preliminary data.</text>
</comment>
<dbReference type="GO" id="GO:0055129">
    <property type="term" value="P:L-proline biosynthetic process"/>
    <property type="evidence" value="ECO:0007669"/>
    <property type="project" value="UniProtKB-UniRule"/>
</dbReference>
<dbReference type="HAMAP" id="MF_01925">
    <property type="entry name" value="P5C_reductase"/>
    <property type="match status" value="1"/>
</dbReference>
<feature type="binding site" evidence="5">
    <location>
        <begin position="22"/>
        <end position="27"/>
    </location>
    <ligand>
        <name>NADP(+)</name>
        <dbReference type="ChEBI" id="CHEBI:58349"/>
    </ligand>
</feature>
<dbReference type="Proteomes" id="UP000297713">
    <property type="component" value="Unassembled WGS sequence"/>
</dbReference>
<comment type="function">
    <text evidence="4">Catalyzes the reduction of 1-pyrroline-5-carboxylate (PCA) to L-proline.</text>
</comment>
<keyword evidence="4" id="KW-0641">Proline biosynthesis</keyword>
<comment type="catalytic activity">
    <reaction evidence="4">
        <text>L-proline + NADP(+) = (S)-1-pyrroline-5-carboxylate + NADPH + 2 H(+)</text>
        <dbReference type="Rhea" id="RHEA:14109"/>
        <dbReference type="ChEBI" id="CHEBI:15378"/>
        <dbReference type="ChEBI" id="CHEBI:17388"/>
        <dbReference type="ChEBI" id="CHEBI:57783"/>
        <dbReference type="ChEBI" id="CHEBI:58349"/>
        <dbReference type="ChEBI" id="CHEBI:60039"/>
        <dbReference type="EC" id="1.5.1.2"/>
    </reaction>
</comment>
<dbReference type="InterPro" id="IPR000304">
    <property type="entry name" value="Pyrroline-COOH_reductase"/>
</dbReference>
<name>A0A4Y8PBQ8_9BACT</name>
<dbReference type="InterPro" id="IPR028939">
    <property type="entry name" value="P5C_Rdtase_cat_N"/>
</dbReference>
<proteinExistence type="inferred from homology"/>
<protein>
    <recommendedName>
        <fullName evidence="4">Pyrroline-5-carboxylate reductase</fullName>
        <shortName evidence="4">P5C reductase</shortName>
        <shortName evidence="4">P5CR</shortName>
        <ecNumber evidence="4">1.5.1.2</ecNumber>
    </recommendedName>
    <alternativeName>
        <fullName evidence="4">PCA reductase</fullName>
    </alternativeName>
</protein>
<feature type="domain" description="Pyrroline-5-carboxylate reductase dimerisation" evidence="7">
    <location>
        <begin position="181"/>
        <end position="285"/>
    </location>
</feature>
<evidence type="ECO:0000256" key="5">
    <source>
        <dbReference type="PIRSR" id="PIRSR000193-1"/>
    </source>
</evidence>
<dbReference type="RefSeq" id="WP_134440268.1">
    <property type="nucleotide sequence ID" value="NZ_CP065957.1"/>
</dbReference>
<comment type="subcellular location">
    <subcellularLocation>
        <location evidence="4">Cytoplasm</location>
    </subcellularLocation>
</comment>
<evidence type="ECO:0000313" key="8">
    <source>
        <dbReference type="EMBL" id="TFE68208.1"/>
    </source>
</evidence>
<keyword evidence="4" id="KW-0963">Cytoplasm</keyword>
<keyword evidence="3 4" id="KW-0560">Oxidoreductase</keyword>
<evidence type="ECO:0000256" key="2">
    <source>
        <dbReference type="ARBA" id="ARBA00022857"/>
    </source>
</evidence>
<dbReference type="InterPro" id="IPR008927">
    <property type="entry name" value="6-PGluconate_DH-like_C_sf"/>
</dbReference>
<dbReference type="GO" id="GO:0004735">
    <property type="term" value="F:pyrroline-5-carboxylate reductase activity"/>
    <property type="evidence" value="ECO:0007669"/>
    <property type="project" value="UniProtKB-UniRule"/>
</dbReference>
<dbReference type="InterPro" id="IPR029036">
    <property type="entry name" value="P5CR_dimer"/>
</dbReference>
<feature type="binding site" evidence="5">
    <location>
        <position position="76"/>
    </location>
    <ligand>
        <name>NADPH</name>
        <dbReference type="ChEBI" id="CHEBI:57783"/>
    </ligand>
</feature>
<dbReference type="SUPFAM" id="SSF51735">
    <property type="entry name" value="NAD(P)-binding Rossmann-fold domains"/>
    <property type="match status" value="1"/>
</dbReference>
<accession>A0A4Y8PBQ8</accession>
<dbReference type="UniPathway" id="UPA00098">
    <property type="reaction ID" value="UER00361"/>
</dbReference>
<dbReference type="PANTHER" id="PTHR11645">
    <property type="entry name" value="PYRROLINE-5-CARBOXYLATE REDUCTASE"/>
    <property type="match status" value="1"/>
</dbReference>
<dbReference type="Pfam" id="PF14748">
    <property type="entry name" value="P5CR_dimer"/>
    <property type="match status" value="1"/>
</dbReference>
<organism evidence="8 9">
    <name type="scientific">Methylacidiphilum caldifontis</name>
    <dbReference type="NCBI Taxonomy" id="2795386"/>
    <lineage>
        <taxon>Bacteria</taxon>
        <taxon>Pseudomonadati</taxon>
        <taxon>Verrucomicrobiota</taxon>
        <taxon>Methylacidiphilae</taxon>
        <taxon>Methylacidiphilales</taxon>
        <taxon>Methylacidiphilaceae</taxon>
        <taxon>Methylacidiphilum (ex Ratnadevi et al. 2023)</taxon>
    </lineage>
</organism>
<keyword evidence="4" id="KW-0028">Amino-acid biosynthesis</keyword>
<dbReference type="EMBL" id="LXQC01000143">
    <property type="protein sequence ID" value="TFE68208.1"/>
    <property type="molecule type" value="Genomic_DNA"/>
</dbReference>
<dbReference type="GO" id="GO:0005737">
    <property type="term" value="C:cytoplasm"/>
    <property type="evidence" value="ECO:0007669"/>
    <property type="project" value="UniProtKB-SubCell"/>
</dbReference>
<dbReference type="Gene3D" id="3.40.50.720">
    <property type="entry name" value="NAD(P)-binding Rossmann-like Domain"/>
    <property type="match status" value="1"/>
</dbReference>